<dbReference type="Proteomes" id="UP001284771">
    <property type="component" value="Unassembled WGS sequence"/>
</dbReference>
<accession>A0ABU4J4G2</accession>
<dbReference type="EMBL" id="JAWUZT010000015">
    <property type="protein sequence ID" value="MDW8515893.1"/>
    <property type="molecule type" value="Genomic_DNA"/>
</dbReference>
<sequence length="64" mass="6951">MIILIAIFPFVRNQKAATKAYVLGSTGGILMLSIVIVIALLVFGVLLPFLVGGFIILKKQLHKQ</sequence>
<protein>
    <submittedName>
        <fullName evidence="2">Uncharacterized protein</fullName>
    </submittedName>
</protein>
<proteinExistence type="predicted"/>
<evidence type="ECO:0000256" key="1">
    <source>
        <dbReference type="SAM" id="Phobius"/>
    </source>
</evidence>
<keyword evidence="1" id="KW-0812">Transmembrane</keyword>
<evidence type="ECO:0000313" key="2">
    <source>
        <dbReference type="EMBL" id="MDW8515893.1"/>
    </source>
</evidence>
<reference evidence="3" key="1">
    <citation type="submission" date="2023-07" db="EMBL/GenBank/DDBJ databases">
        <title>Draft genomic sequences of Priestia flexa CCM isolated from the soil of an abandoned mine contaminated by free cyanide in the high Andean zone of Tacna, Peru.</title>
        <authorList>
            <person name="Caceda Quiroz C.J."/>
            <person name="Maraza Chooque G.J."/>
            <person name="Fora Quispe G.L."/>
            <person name="Carpio Mamani M."/>
        </authorList>
    </citation>
    <scope>NUCLEOTIDE SEQUENCE [LARGE SCALE GENOMIC DNA]</scope>
    <source>
        <strain evidence="3">CCM</strain>
    </source>
</reference>
<keyword evidence="3" id="KW-1185">Reference proteome</keyword>
<dbReference type="RefSeq" id="WP_078989594.1">
    <property type="nucleotide sequence ID" value="NZ_CP016790.1"/>
</dbReference>
<keyword evidence="1" id="KW-0472">Membrane</keyword>
<keyword evidence="1" id="KW-1133">Transmembrane helix</keyword>
<organism evidence="2 3">
    <name type="scientific">Priestia flexa</name>
    <dbReference type="NCBI Taxonomy" id="86664"/>
    <lineage>
        <taxon>Bacteria</taxon>
        <taxon>Bacillati</taxon>
        <taxon>Bacillota</taxon>
        <taxon>Bacilli</taxon>
        <taxon>Bacillales</taxon>
        <taxon>Bacillaceae</taxon>
        <taxon>Priestia</taxon>
    </lineage>
</organism>
<name>A0ABU4J4G2_9BACI</name>
<evidence type="ECO:0000313" key="3">
    <source>
        <dbReference type="Proteomes" id="UP001284771"/>
    </source>
</evidence>
<feature type="transmembrane region" description="Helical" evidence="1">
    <location>
        <begin position="32"/>
        <end position="57"/>
    </location>
</feature>
<gene>
    <name evidence="2" type="ORF">RIB56_07080</name>
</gene>
<comment type="caution">
    <text evidence="2">The sequence shown here is derived from an EMBL/GenBank/DDBJ whole genome shotgun (WGS) entry which is preliminary data.</text>
</comment>